<reference evidence="3" key="1">
    <citation type="submission" date="2023-04" db="EMBL/GenBank/DDBJ databases">
        <title>Aspergillus oryzae NBRC 4228.</title>
        <authorList>
            <person name="Ichikawa N."/>
            <person name="Sato H."/>
            <person name="Tonouchi N."/>
        </authorList>
    </citation>
    <scope>NUCLEOTIDE SEQUENCE</scope>
    <source>
        <strain evidence="3">NBRC 4228</strain>
    </source>
</reference>
<dbReference type="InterPro" id="IPR015800">
    <property type="entry name" value="Cu_amine_oxidase_N2"/>
</dbReference>
<feature type="compositionally biased region" description="Low complexity" evidence="1">
    <location>
        <begin position="1"/>
        <end position="13"/>
    </location>
</feature>
<sequence length="119" mass="13474">MSFTSQETTSTTSGKLHPFDPVRPEEIRLAVRILEASFPGVPLRYNRIDIHEPIKQDVIPYIEAERLGKPLPPRPARLLYSYFSRVDTGVCIKALMNADTKSLIYAKEFPEGVQVRLSS</sequence>
<dbReference type="AlphaFoldDB" id="A0AAN4YV09"/>
<evidence type="ECO:0000259" key="2">
    <source>
        <dbReference type="Pfam" id="PF02727"/>
    </source>
</evidence>
<dbReference type="Pfam" id="PF02727">
    <property type="entry name" value="Cu_amine_oxidN2"/>
    <property type="match status" value="1"/>
</dbReference>
<comment type="caution">
    <text evidence="3">The sequence shown here is derived from an EMBL/GenBank/DDBJ whole genome shotgun (WGS) entry which is preliminary data.</text>
</comment>
<evidence type="ECO:0000313" key="3">
    <source>
        <dbReference type="EMBL" id="GMG34789.1"/>
    </source>
</evidence>
<dbReference type="GO" id="GO:0048038">
    <property type="term" value="F:quinone binding"/>
    <property type="evidence" value="ECO:0007669"/>
    <property type="project" value="InterPro"/>
</dbReference>
<dbReference type="GO" id="GO:0009308">
    <property type="term" value="P:amine metabolic process"/>
    <property type="evidence" value="ECO:0007669"/>
    <property type="project" value="InterPro"/>
</dbReference>
<name>A0AAN4YV09_ASPOZ</name>
<protein>
    <submittedName>
        <fullName evidence="3">Unnamed protein product</fullName>
    </submittedName>
</protein>
<evidence type="ECO:0000256" key="1">
    <source>
        <dbReference type="SAM" id="MobiDB-lite"/>
    </source>
</evidence>
<dbReference type="Gene3D" id="3.10.450.40">
    <property type="match status" value="1"/>
</dbReference>
<feature type="domain" description="Copper amine oxidase N2-terminal" evidence="2">
    <location>
        <begin position="17"/>
        <end position="77"/>
    </location>
</feature>
<feature type="region of interest" description="Disordered" evidence="1">
    <location>
        <begin position="1"/>
        <end position="20"/>
    </location>
</feature>
<dbReference type="SUPFAM" id="SSF54416">
    <property type="entry name" value="Amine oxidase N-terminal region"/>
    <property type="match status" value="1"/>
</dbReference>
<dbReference type="GO" id="GO:0008131">
    <property type="term" value="F:primary methylamine oxidase activity"/>
    <property type="evidence" value="ECO:0007669"/>
    <property type="project" value="InterPro"/>
</dbReference>
<accession>A0AAN4YV09</accession>
<proteinExistence type="predicted"/>
<dbReference type="FunFam" id="3.10.450.40:FF:000011">
    <property type="entry name" value="Amine oxidase"/>
    <property type="match status" value="1"/>
</dbReference>
<dbReference type="InterPro" id="IPR016182">
    <property type="entry name" value="Cu_amine_oxidase_N-reg"/>
</dbReference>
<dbReference type="GO" id="GO:0005507">
    <property type="term" value="F:copper ion binding"/>
    <property type="evidence" value="ECO:0007669"/>
    <property type="project" value="InterPro"/>
</dbReference>
<dbReference type="EMBL" id="BSYA01000149">
    <property type="protein sequence ID" value="GMG34789.1"/>
    <property type="molecule type" value="Genomic_DNA"/>
</dbReference>
<dbReference type="Proteomes" id="UP001165205">
    <property type="component" value="Unassembled WGS sequence"/>
</dbReference>
<evidence type="ECO:0000313" key="4">
    <source>
        <dbReference type="Proteomes" id="UP001165205"/>
    </source>
</evidence>
<organism evidence="3 4">
    <name type="scientific">Aspergillus oryzae</name>
    <name type="common">Yellow koji mold</name>
    <dbReference type="NCBI Taxonomy" id="5062"/>
    <lineage>
        <taxon>Eukaryota</taxon>
        <taxon>Fungi</taxon>
        <taxon>Dikarya</taxon>
        <taxon>Ascomycota</taxon>
        <taxon>Pezizomycotina</taxon>
        <taxon>Eurotiomycetes</taxon>
        <taxon>Eurotiomycetidae</taxon>
        <taxon>Eurotiales</taxon>
        <taxon>Aspergillaceae</taxon>
        <taxon>Aspergillus</taxon>
        <taxon>Aspergillus subgen. Circumdati</taxon>
    </lineage>
</organism>
<gene>
    <name evidence="3" type="ORF">Aory04_001009800</name>
</gene>